<dbReference type="Pfam" id="PF00072">
    <property type="entry name" value="Response_reg"/>
    <property type="match status" value="1"/>
</dbReference>
<proteinExistence type="predicted"/>
<evidence type="ECO:0000313" key="4">
    <source>
        <dbReference type="EMBL" id="SFP91430.1"/>
    </source>
</evidence>
<reference evidence="4 5" key="1">
    <citation type="submission" date="2016-10" db="EMBL/GenBank/DDBJ databases">
        <authorList>
            <person name="de Groot N.N."/>
        </authorList>
    </citation>
    <scope>NUCLEOTIDE SEQUENCE [LARGE SCALE GENOMIC DNA]</scope>
    <source>
        <strain evidence="4 5">DSM 19547</strain>
    </source>
</reference>
<dbReference type="Gene3D" id="3.40.50.2300">
    <property type="match status" value="1"/>
</dbReference>
<evidence type="ECO:0000259" key="3">
    <source>
        <dbReference type="PROSITE" id="PS50110"/>
    </source>
</evidence>
<evidence type="ECO:0000256" key="1">
    <source>
        <dbReference type="ARBA" id="ARBA00022553"/>
    </source>
</evidence>
<dbReference type="PANTHER" id="PTHR44591:SF23">
    <property type="entry name" value="CHEY SUBFAMILY"/>
    <property type="match status" value="1"/>
</dbReference>
<evidence type="ECO:0000313" key="5">
    <source>
        <dbReference type="Proteomes" id="UP000199356"/>
    </source>
</evidence>
<feature type="domain" description="Response regulatory" evidence="3">
    <location>
        <begin position="6"/>
        <end position="122"/>
    </location>
</feature>
<feature type="modified residue" description="4-aspartylphosphate" evidence="2">
    <location>
        <position position="56"/>
    </location>
</feature>
<dbReference type="SUPFAM" id="SSF52172">
    <property type="entry name" value="CheY-like"/>
    <property type="match status" value="1"/>
</dbReference>
<organism evidence="4 5">
    <name type="scientific">Tranquillimonas alkanivorans</name>
    <dbReference type="NCBI Taxonomy" id="441119"/>
    <lineage>
        <taxon>Bacteria</taxon>
        <taxon>Pseudomonadati</taxon>
        <taxon>Pseudomonadota</taxon>
        <taxon>Alphaproteobacteria</taxon>
        <taxon>Rhodobacterales</taxon>
        <taxon>Roseobacteraceae</taxon>
        <taxon>Tranquillimonas</taxon>
    </lineage>
</organism>
<protein>
    <submittedName>
        <fullName evidence="4">Response regulator receiver domain-containing protein</fullName>
    </submittedName>
</protein>
<dbReference type="EMBL" id="FOXA01000018">
    <property type="protein sequence ID" value="SFP91430.1"/>
    <property type="molecule type" value="Genomic_DNA"/>
</dbReference>
<keyword evidence="5" id="KW-1185">Reference proteome</keyword>
<dbReference type="STRING" id="441119.SAMN04488047_11829"/>
<dbReference type="SMART" id="SM00448">
    <property type="entry name" value="REC"/>
    <property type="match status" value="1"/>
</dbReference>
<dbReference type="PANTHER" id="PTHR44591">
    <property type="entry name" value="STRESS RESPONSE REGULATOR PROTEIN 1"/>
    <property type="match status" value="1"/>
</dbReference>
<accession>A0A1I5U841</accession>
<dbReference type="InterPro" id="IPR011006">
    <property type="entry name" value="CheY-like_superfamily"/>
</dbReference>
<dbReference type="InterPro" id="IPR050595">
    <property type="entry name" value="Bact_response_regulator"/>
</dbReference>
<dbReference type="InterPro" id="IPR001789">
    <property type="entry name" value="Sig_transdc_resp-reg_receiver"/>
</dbReference>
<name>A0A1I5U841_9RHOB</name>
<dbReference type="GO" id="GO:0000160">
    <property type="term" value="P:phosphorelay signal transduction system"/>
    <property type="evidence" value="ECO:0007669"/>
    <property type="project" value="InterPro"/>
</dbReference>
<evidence type="ECO:0000256" key="2">
    <source>
        <dbReference type="PROSITE-ProRule" id="PRU00169"/>
    </source>
</evidence>
<dbReference type="AlphaFoldDB" id="A0A1I5U841"/>
<keyword evidence="1 2" id="KW-0597">Phosphoprotein</keyword>
<dbReference type="Proteomes" id="UP000199356">
    <property type="component" value="Unassembled WGS sequence"/>
</dbReference>
<gene>
    <name evidence="4" type="ORF">SAMN04488047_11829</name>
</gene>
<sequence length="127" mass="13770">MGICRSVVIVEDNVLIALDLADHCEELGLHVMAVAHSAAQARERFAGLRPDAVLSDLELGAGPDGADAVRELRAELPEIRVVFITAATRRASLERMMALRPDAVLRKPVRRAELAEALGVTLLRPSR</sequence>
<dbReference type="PROSITE" id="PS50110">
    <property type="entry name" value="RESPONSE_REGULATORY"/>
    <property type="match status" value="1"/>
</dbReference>